<dbReference type="RefSeq" id="WP_160777439.1">
    <property type="nucleotide sequence ID" value="NZ_WUMV01000009.1"/>
</dbReference>
<evidence type="ECO:0000313" key="1">
    <source>
        <dbReference type="EMBL" id="MXN67208.1"/>
    </source>
</evidence>
<keyword evidence="2" id="KW-1185">Reference proteome</keyword>
<name>A0A7X3LY37_9HYPH</name>
<dbReference type="Proteomes" id="UP000433101">
    <property type="component" value="Unassembled WGS sequence"/>
</dbReference>
<dbReference type="AlphaFoldDB" id="A0A7X3LY37"/>
<evidence type="ECO:0000313" key="2">
    <source>
        <dbReference type="Proteomes" id="UP000433101"/>
    </source>
</evidence>
<reference evidence="1 2" key="1">
    <citation type="submission" date="2019-12" db="EMBL/GenBank/DDBJ databases">
        <authorList>
            <person name="Li M."/>
        </authorList>
    </citation>
    <scope>NUCLEOTIDE SEQUENCE [LARGE SCALE GENOMIC DNA]</scope>
    <source>
        <strain evidence="1 2">GBMRC 2046</strain>
    </source>
</reference>
<gene>
    <name evidence="1" type="ORF">GR183_20050</name>
</gene>
<organism evidence="1 2">
    <name type="scientific">Stappia sediminis</name>
    <dbReference type="NCBI Taxonomy" id="2692190"/>
    <lineage>
        <taxon>Bacteria</taxon>
        <taxon>Pseudomonadati</taxon>
        <taxon>Pseudomonadota</taxon>
        <taxon>Alphaproteobacteria</taxon>
        <taxon>Hyphomicrobiales</taxon>
        <taxon>Stappiaceae</taxon>
        <taxon>Stappia</taxon>
    </lineage>
</organism>
<proteinExistence type="predicted"/>
<sequence length="97" mass="11032">MNWHIEFPKDMTPQHWAAIVTVLQPALRKAIEEGVDTKGEDARIWFEQLSQTLMTRAKGTVTEGIPMDVEAEGLRLGLRILQATLEACRHDLFSESR</sequence>
<dbReference type="EMBL" id="WUMV01000009">
    <property type="protein sequence ID" value="MXN67208.1"/>
    <property type="molecule type" value="Genomic_DNA"/>
</dbReference>
<comment type="caution">
    <text evidence="1">The sequence shown here is derived from an EMBL/GenBank/DDBJ whole genome shotgun (WGS) entry which is preliminary data.</text>
</comment>
<accession>A0A7X3LY37</accession>
<protein>
    <submittedName>
        <fullName evidence="1">Uncharacterized protein</fullName>
    </submittedName>
</protein>